<comment type="similarity">
    <text evidence="1">Belongs to the heat shock protein 70 family.</text>
</comment>
<dbReference type="PANTHER" id="PTHR42749:SF1">
    <property type="entry name" value="CELL SHAPE-DETERMINING PROTEIN MREB"/>
    <property type="match status" value="1"/>
</dbReference>
<sequence length="989" mass="103232">MGPTHRLAIDLGTCHTVAVVRRGDEAPRALLFDGSPVMASGIYADEQGKLSVGRDAERLSQLAPERFEPYPKRSVDQGSVLLGHVEVTVVEMLAALLRRAAEESLQAGVNPVGSTVLTCPADWGGQRRGVLLEAARAANLGPVVLADEPIAAATYCLRVLGQQIAPLQSLAVFDFGGGTLDVSVVRREFDGLRVLGVGGLDDLGGVDIDAALIGHLGQLISLRNPELWQRLSNPDSPAAHRDRRALWSEVRAAKEMLSRTASAPVHVPGTEEALHLTREELERVAGPLIDRAVDETRRVLERAGVDVRQLAGIFLVGGSSRIPLVASRLHARFGVAPVVPEQPELPVAYGGMLAVGPAPQQFDTQSASRPVSGTPVSPGASPAFPVSAPMPTSSAAYGSQAFAAQPSSPSVPAQPGSPMSGPLAAAPASPGAAGPGAAFGATASPGAPPFGAPPRPNPATPPFGAPPPPSPAGPGAPGYPGGPASPMKPGGFAPAPPPVVVRPRRRTGPWIALVIVLALIGSCVWGGTKVFGWIGNQFQAMTDGLPGTNPTDQNGDLTNPKADGLKRGEVLTYAEAGTITAVAGSGTVYTAATLKGQTQVTAYATAGAQQWAQTLSMEPTELHLTIVGDLLIVDGGNDASRGDQDARAVLDLKQQGKVLWTQLWDNRIDLFYQGEEAVAEFRGTKPALHRVNLRNGESKWSRPGINSLVINGARTVRPALVWPGANAVGPVPSYEIDFNGSMPFQETIAADPTVAVQLEDSNKISKIDLGNGSVKASATIEVNMRDPWLVYNGIVIVKTKNASNSITGYKLADFSRAWEYKTPAGIKIADFRPCGEKLVCVVGEQSLKYRLNAVDVAFGTEKWTINTGDEPRGYVLDGQFVLGTGAFTSAGKPAVIDLATGKPKQVIGGGLPSNTAYAGAGGRVAMITIRGGISSVWQVAVVNVGDGKVVGSADYGEDIVTNVSLSDNAVVVFDTETRKVWRFEVPAAK</sequence>
<feature type="region of interest" description="Disordered" evidence="6">
    <location>
        <begin position="360"/>
        <end position="491"/>
    </location>
</feature>
<feature type="compositionally biased region" description="Low complexity" evidence="6">
    <location>
        <begin position="399"/>
        <end position="445"/>
    </location>
</feature>
<evidence type="ECO:0000256" key="3">
    <source>
        <dbReference type="ARBA" id="ARBA00022840"/>
    </source>
</evidence>
<dbReference type="InterPro" id="IPR013126">
    <property type="entry name" value="Hsp_70_fam"/>
</dbReference>
<dbReference type="PROSITE" id="PS00329">
    <property type="entry name" value="HSP70_2"/>
    <property type="match status" value="1"/>
</dbReference>
<evidence type="ECO:0000256" key="1">
    <source>
        <dbReference type="ARBA" id="ARBA00007381"/>
    </source>
</evidence>
<keyword evidence="4" id="KW-0346">Stress response</keyword>
<feature type="compositionally biased region" description="Polar residues" evidence="6">
    <location>
        <begin position="361"/>
        <end position="375"/>
    </location>
</feature>
<dbReference type="Gene3D" id="3.30.420.40">
    <property type="match status" value="2"/>
</dbReference>
<dbReference type="InterPro" id="IPR043129">
    <property type="entry name" value="ATPase_NBD"/>
</dbReference>
<gene>
    <name evidence="7" type="ORF">Dfulv_09790</name>
</gene>
<reference evidence="7" key="2">
    <citation type="submission" date="2022-09" db="EMBL/GenBank/DDBJ databases">
        <title>Biosynthetic gene clusters of Dactylosporangioum fulvum.</title>
        <authorList>
            <person name="Caradec T."/>
        </authorList>
    </citation>
    <scope>NUCLEOTIDE SEQUENCE</scope>
    <source>
        <strain evidence="7">NRRL B-16292</strain>
    </source>
</reference>
<feature type="compositionally biased region" description="Pro residues" evidence="6">
    <location>
        <begin position="446"/>
        <end position="474"/>
    </location>
</feature>
<evidence type="ECO:0000313" key="8">
    <source>
        <dbReference type="Proteomes" id="UP001059617"/>
    </source>
</evidence>
<dbReference type="Gene3D" id="3.90.640.10">
    <property type="entry name" value="Actin, Chain A, domain 4"/>
    <property type="match status" value="1"/>
</dbReference>
<dbReference type="SUPFAM" id="SSF50969">
    <property type="entry name" value="YVTN repeat-like/Quinoprotein amine dehydrogenase"/>
    <property type="match status" value="1"/>
</dbReference>
<dbReference type="Proteomes" id="UP001059617">
    <property type="component" value="Chromosome"/>
</dbReference>
<dbReference type="EMBL" id="CP073720">
    <property type="protein sequence ID" value="UWP84496.1"/>
    <property type="molecule type" value="Genomic_DNA"/>
</dbReference>
<protein>
    <submittedName>
        <fullName evidence="7">Hsp70 family protein</fullName>
    </submittedName>
</protein>
<keyword evidence="8" id="KW-1185">Reference proteome</keyword>
<accession>A0ABY5W5X5</accession>
<dbReference type="PRINTS" id="PR00301">
    <property type="entry name" value="HEATSHOCK70"/>
</dbReference>
<keyword evidence="2" id="KW-0547">Nucleotide-binding</keyword>
<dbReference type="PROSITE" id="PS01036">
    <property type="entry name" value="HSP70_3"/>
    <property type="match status" value="1"/>
</dbReference>
<proteinExistence type="inferred from homology"/>
<name>A0ABY5W5X5_9ACTN</name>
<evidence type="ECO:0000256" key="5">
    <source>
        <dbReference type="ARBA" id="ARBA00023186"/>
    </source>
</evidence>
<dbReference type="InterPro" id="IPR018181">
    <property type="entry name" value="Heat_shock_70_CS"/>
</dbReference>
<keyword evidence="3" id="KW-0067">ATP-binding</keyword>
<reference evidence="7" key="1">
    <citation type="submission" date="2021-04" db="EMBL/GenBank/DDBJ databases">
        <authorList>
            <person name="Hartkoorn R.C."/>
            <person name="Beaudoing E."/>
            <person name="Hot D."/>
        </authorList>
    </citation>
    <scope>NUCLEOTIDE SEQUENCE</scope>
    <source>
        <strain evidence="7">NRRL B-16292</strain>
    </source>
</reference>
<evidence type="ECO:0000313" key="7">
    <source>
        <dbReference type="EMBL" id="UWP84496.1"/>
    </source>
</evidence>
<dbReference type="SUPFAM" id="SSF53067">
    <property type="entry name" value="Actin-like ATPase domain"/>
    <property type="match status" value="2"/>
</dbReference>
<evidence type="ECO:0000256" key="2">
    <source>
        <dbReference type="ARBA" id="ARBA00022741"/>
    </source>
</evidence>
<organism evidence="7 8">
    <name type="scientific">Dactylosporangium fulvum</name>
    <dbReference type="NCBI Taxonomy" id="53359"/>
    <lineage>
        <taxon>Bacteria</taxon>
        <taxon>Bacillati</taxon>
        <taxon>Actinomycetota</taxon>
        <taxon>Actinomycetes</taxon>
        <taxon>Micromonosporales</taxon>
        <taxon>Micromonosporaceae</taxon>
        <taxon>Dactylosporangium</taxon>
    </lineage>
</organism>
<evidence type="ECO:0000256" key="6">
    <source>
        <dbReference type="SAM" id="MobiDB-lite"/>
    </source>
</evidence>
<evidence type="ECO:0000256" key="4">
    <source>
        <dbReference type="ARBA" id="ARBA00023016"/>
    </source>
</evidence>
<dbReference type="Pfam" id="PF00012">
    <property type="entry name" value="HSP70"/>
    <property type="match status" value="1"/>
</dbReference>
<dbReference type="PANTHER" id="PTHR42749">
    <property type="entry name" value="CELL SHAPE-DETERMINING PROTEIN MREB"/>
    <property type="match status" value="1"/>
</dbReference>
<keyword evidence="5" id="KW-0143">Chaperone</keyword>
<dbReference type="InterPro" id="IPR011044">
    <property type="entry name" value="Quino_amine_DH_bsu"/>
</dbReference>
<dbReference type="RefSeq" id="WP_259862356.1">
    <property type="nucleotide sequence ID" value="NZ_CP073720.1"/>
</dbReference>